<organism evidence="2 3">
    <name type="scientific">Fodinicola feengrottensis</name>
    <dbReference type="NCBI Taxonomy" id="435914"/>
    <lineage>
        <taxon>Bacteria</taxon>
        <taxon>Bacillati</taxon>
        <taxon>Actinomycetota</taxon>
        <taxon>Actinomycetes</taxon>
        <taxon>Mycobacteriales</taxon>
        <taxon>Fodinicola</taxon>
    </lineage>
</organism>
<name>A0ABN2JBM8_9ACTN</name>
<dbReference type="InterPro" id="IPR000914">
    <property type="entry name" value="SBP_5_dom"/>
</dbReference>
<reference evidence="2 3" key="1">
    <citation type="journal article" date="2019" name="Int. J. Syst. Evol. Microbiol.">
        <title>The Global Catalogue of Microorganisms (GCM) 10K type strain sequencing project: providing services to taxonomists for standard genome sequencing and annotation.</title>
        <authorList>
            <consortium name="The Broad Institute Genomics Platform"/>
            <consortium name="The Broad Institute Genome Sequencing Center for Infectious Disease"/>
            <person name="Wu L."/>
            <person name="Ma J."/>
        </authorList>
    </citation>
    <scope>NUCLEOTIDE SEQUENCE [LARGE SCALE GENOMIC DNA]</scope>
    <source>
        <strain evidence="2 3">JCM 14718</strain>
    </source>
</reference>
<proteinExistence type="predicted"/>
<gene>
    <name evidence="2" type="ORF">GCM10009765_82610</name>
</gene>
<dbReference type="PANTHER" id="PTHR30290:SF83">
    <property type="entry name" value="ABC TRANSPORTER SUBSTRATE-BINDING PROTEIN"/>
    <property type="match status" value="1"/>
</dbReference>
<dbReference type="Gene3D" id="3.40.190.10">
    <property type="entry name" value="Periplasmic binding protein-like II"/>
    <property type="match status" value="1"/>
</dbReference>
<evidence type="ECO:0000313" key="3">
    <source>
        <dbReference type="Proteomes" id="UP001500618"/>
    </source>
</evidence>
<dbReference type="EMBL" id="BAAANY010000049">
    <property type="protein sequence ID" value="GAA1721996.1"/>
    <property type="molecule type" value="Genomic_DNA"/>
</dbReference>
<dbReference type="Proteomes" id="UP001500618">
    <property type="component" value="Unassembled WGS sequence"/>
</dbReference>
<dbReference type="PANTHER" id="PTHR30290">
    <property type="entry name" value="PERIPLASMIC BINDING COMPONENT OF ABC TRANSPORTER"/>
    <property type="match status" value="1"/>
</dbReference>
<evidence type="ECO:0000259" key="1">
    <source>
        <dbReference type="Pfam" id="PF00496"/>
    </source>
</evidence>
<dbReference type="PIRSF" id="PIRSF002741">
    <property type="entry name" value="MppA"/>
    <property type="match status" value="1"/>
</dbReference>
<feature type="domain" description="Solute-binding protein family 5" evidence="1">
    <location>
        <begin position="78"/>
        <end position="458"/>
    </location>
</feature>
<dbReference type="Pfam" id="PF00496">
    <property type="entry name" value="SBP_bac_5"/>
    <property type="match status" value="1"/>
</dbReference>
<keyword evidence="3" id="KW-1185">Reference proteome</keyword>
<dbReference type="CDD" id="cd08506">
    <property type="entry name" value="PBP2_clavulanate_OppA2"/>
    <property type="match status" value="1"/>
</dbReference>
<accession>A0ABN2JBM8</accession>
<evidence type="ECO:0000313" key="2">
    <source>
        <dbReference type="EMBL" id="GAA1721996.1"/>
    </source>
</evidence>
<dbReference type="Gene3D" id="3.10.105.10">
    <property type="entry name" value="Dipeptide-binding Protein, Domain 3"/>
    <property type="match status" value="1"/>
</dbReference>
<comment type="caution">
    <text evidence="2">The sequence shown here is derived from an EMBL/GenBank/DDBJ whole genome shotgun (WGS) entry which is preliminary data.</text>
</comment>
<dbReference type="InterPro" id="IPR030678">
    <property type="entry name" value="Peptide/Ni-bd"/>
</dbReference>
<dbReference type="InterPro" id="IPR039424">
    <property type="entry name" value="SBP_5"/>
</dbReference>
<sequence>MAAALLVGGCSTPDSGSAIDAPGARGGTLQLLGQSDFEHYDPARLYVTPEEHLAVLYAPTLTSYVNAAGLAGTKIGADAATDTGQHNSDFTQWSFTVRKNLRWQDGKDVTCADFKYGVERSFSSLLTDGPLYQRQYLKGGDTYQGIYTQPQGLPSVTCTGDTISYQLRQPVPEFNYAVTLGIFAAVRKDKDTGVKYDNMPFSYGPYMFSEHVKDQRVVFVRNPHWDQSMDHIRRNLPDSIVFTVGLDASVITDRLIHDKGTDQQAIPFGNTQVTVQQAQQVFNDSGLSKRVVSGFDGFVWYLAVNTAKVKDLKCRQAYEYAMNKQTYLTALGGTQFGTYATTMITPSLSAYRKIDPYGLANKPQGDPAHAKQLIAQSPSCPKNIKLDFINNASGGRTAAAIKAAFATAGITVTPNPIARNQFYTTVGKPSTEDELVYASWSADWPSASTVIPPLFDGRQIVQNGNQNLAQLNDPAIISAMDAAAKITDPAAAQAAWAALDLQVQQQAATIPLRYSKAVYLVGSKVTGARLHSQYSDISLLNVGVQQ</sequence>
<protein>
    <submittedName>
        <fullName evidence="2">ABC transporter substrate-binding protein</fullName>
    </submittedName>
</protein>
<dbReference type="SUPFAM" id="SSF53850">
    <property type="entry name" value="Periplasmic binding protein-like II"/>
    <property type="match status" value="1"/>
</dbReference>